<organism evidence="5 6">
    <name type="scientific">Rhodococcus triatomae</name>
    <dbReference type="NCBI Taxonomy" id="300028"/>
    <lineage>
        <taxon>Bacteria</taxon>
        <taxon>Bacillati</taxon>
        <taxon>Actinomycetota</taxon>
        <taxon>Actinomycetes</taxon>
        <taxon>Mycobacteriales</taxon>
        <taxon>Nocardiaceae</taxon>
        <taxon>Rhodococcus</taxon>
    </lineage>
</organism>
<evidence type="ECO:0000256" key="3">
    <source>
        <dbReference type="ARBA" id="ARBA00023125"/>
    </source>
</evidence>
<dbReference type="PROSITE" id="PS50977">
    <property type="entry name" value="HTH_TETR_2"/>
    <property type="match status" value="1"/>
</dbReference>
<reference evidence="5 6" key="1">
    <citation type="submission" date="2016-10" db="EMBL/GenBank/DDBJ databases">
        <authorList>
            <person name="de Groot N.N."/>
        </authorList>
    </citation>
    <scope>NUCLEOTIDE SEQUENCE [LARGE SCALE GENOMIC DNA]</scope>
    <source>
        <strain evidence="5 6">DSM 44892</strain>
    </source>
</reference>
<dbReference type="OrthoDB" id="9816296at2"/>
<evidence type="ECO:0000256" key="4">
    <source>
        <dbReference type="ARBA" id="ARBA00023163"/>
    </source>
</evidence>
<dbReference type="Pfam" id="PF13977">
    <property type="entry name" value="TetR_C_6"/>
    <property type="match status" value="1"/>
</dbReference>
<dbReference type="InterPro" id="IPR009057">
    <property type="entry name" value="Homeodomain-like_sf"/>
</dbReference>
<dbReference type="PANTHER" id="PTHR30055">
    <property type="entry name" value="HTH-TYPE TRANSCRIPTIONAL REGULATOR RUTR"/>
    <property type="match status" value="1"/>
</dbReference>
<keyword evidence="6" id="KW-1185">Reference proteome</keyword>
<evidence type="ECO:0000313" key="5">
    <source>
        <dbReference type="EMBL" id="SDI15603.1"/>
    </source>
</evidence>
<dbReference type="GO" id="GO:0003700">
    <property type="term" value="F:DNA-binding transcription factor activity"/>
    <property type="evidence" value="ECO:0007669"/>
    <property type="project" value="TreeGrafter"/>
</dbReference>
<dbReference type="Gene3D" id="1.10.357.10">
    <property type="entry name" value="Tetracycline Repressor, domain 2"/>
    <property type="match status" value="1"/>
</dbReference>
<dbReference type="RefSeq" id="WP_072737375.1">
    <property type="nucleotide sequence ID" value="NZ_CP048813.1"/>
</dbReference>
<keyword evidence="1" id="KW-0678">Repressor</keyword>
<dbReference type="SUPFAM" id="SSF46689">
    <property type="entry name" value="Homeodomain-like"/>
    <property type="match status" value="1"/>
</dbReference>
<dbReference type="InterPro" id="IPR039538">
    <property type="entry name" value="BetI_C"/>
</dbReference>
<sequence>MRERRYSSTSPELLAAALFDVAAAAGLDNTSVREVAKKAGVSIGAVQHHFATKESMFAYALRAVVDRIHRRIATVHEADAEQALVAMLGQLLPLDEDRAREAHVLAAFSVRAATTPSLATIRRQARFAVRTLLSSVLIESGVPDAEARAALLLSCAEGLALAAVGAPEDHPAVYLTRALELQVRMTLWDADADLPPVELAS</sequence>
<dbReference type="Proteomes" id="UP000183263">
    <property type="component" value="Unassembled WGS sequence"/>
</dbReference>
<proteinExistence type="predicted"/>
<dbReference type="EMBL" id="FNDN01000005">
    <property type="protein sequence ID" value="SDI15603.1"/>
    <property type="molecule type" value="Genomic_DNA"/>
</dbReference>
<dbReference type="InterPro" id="IPR001647">
    <property type="entry name" value="HTH_TetR"/>
</dbReference>
<dbReference type="SUPFAM" id="SSF48498">
    <property type="entry name" value="Tetracyclin repressor-like, C-terminal domain"/>
    <property type="match status" value="1"/>
</dbReference>
<evidence type="ECO:0000256" key="1">
    <source>
        <dbReference type="ARBA" id="ARBA00022491"/>
    </source>
</evidence>
<gene>
    <name evidence="5" type="ORF">SAMN05444695_105206</name>
</gene>
<dbReference type="PANTHER" id="PTHR30055:SF234">
    <property type="entry name" value="HTH-TYPE TRANSCRIPTIONAL REGULATOR BETI"/>
    <property type="match status" value="1"/>
</dbReference>
<dbReference type="InterPro" id="IPR050109">
    <property type="entry name" value="HTH-type_TetR-like_transc_reg"/>
</dbReference>
<dbReference type="InterPro" id="IPR036271">
    <property type="entry name" value="Tet_transcr_reg_TetR-rel_C_sf"/>
</dbReference>
<evidence type="ECO:0000313" key="6">
    <source>
        <dbReference type="Proteomes" id="UP000183263"/>
    </source>
</evidence>
<dbReference type="AlphaFoldDB" id="A0A1G8I9Q4"/>
<evidence type="ECO:0000256" key="2">
    <source>
        <dbReference type="ARBA" id="ARBA00023015"/>
    </source>
</evidence>
<dbReference type="GO" id="GO:0000976">
    <property type="term" value="F:transcription cis-regulatory region binding"/>
    <property type="evidence" value="ECO:0007669"/>
    <property type="project" value="TreeGrafter"/>
</dbReference>
<dbReference type="Pfam" id="PF00440">
    <property type="entry name" value="TetR_N"/>
    <property type="match status" value="1"/>
</dbReference>
<keyword evidence="4" id="KW-0804">Transcription</keyword>
<keyword evidence="3 5" id="KW-0238">DNA-binding</keyword>
<name>A0A1G8I9Q4_9NOCA</name>
<accession>A0A1G8I9Q4</accession>
<keyword evidence="2" id="KW-0805">Transcription regulation</keyword>
<protein>
    <submittedName>
        <fullName evidence="5">DNA-binding transcriptional regulator, AcrR family</fullName>
    </submittedName>
</protein>